<dbReference type="AlphaFoldDB" id="A0A8J2JGP1"/>
<dbReference type="InterPro" id="IPR003439">
    <property type="entry name" value="ABC_transporter-like_ATP-bd"/>
</dbReference>
<dbReference type="CDD" id="cd03250">
    <property type="entry name" value="ABCC_MRP_domain1"/>
    <property type="match status" value="1"/>
</dbReference>
<evidence type="ECO:0000256" key="4">
    <source>
        <dbReference type="ARBA" id="ARBA00022737"/>
    </source>
</evidence>
<dbReference type="EMBL" id="CAJVCH010053450">
    <property type="protein sequence ID" value="CAG7718432.1"/>
    <property type="molecule type" value="Genomic_DNA"/>
</dbReference>
<feature type="domain" description="ABC transmembrane type-1" evidence="11">
    <location>
        <begin position="211"/>
        <end position="493"/>
    </location>
</feature>
<keyword evidence="13" id="KW-1185">Reference proteome</keyword>
<dbReference type="PANTHER" id="PTHR24223:SF443">
    <property type="entry name" value="MULTIDRUG-RESISTANCE LIKE PROTEIN 1, ISOFORM I"/>
    <property type="match status" value="1"/>
</dbReference>
<dbReference type="InterPro" id="IPR050173">
    <property type="entry name" value="ABC_transporter_C-like"/>
</dbReference>
<proteinExistence type="predicted"/>
<evidence type="ECO:0000256" key="9">
    <source>
        <dbReference type="SAM" id="Phobius"/>
    </source>
</evidence>
<organism evidence="12 13">
    <name type="scientific">Allacma fusca</name>
    <dbReference type="NCBI Taxonomy" id="39272"/>
    <lineage>
        <taxon>Eukaryota</taxon>
        <taxon>Metazoa</taxon>
        <taxon>Ecdysozoa</taxon>
        <taxon>Arthropoda</taxon>
        <taxon>Hexapoda</taxon>
        <taxon>Collembola</taxon>
        <taxon>Symphypleona</taxon>
        <taxon>Sminthuridae</taxon>
        <taxon>Allacma</taxon>
    </lineage>
</organism>
<protein>
    <recommendedName>
        <fullName evidence="14">Multidrug resistance-associated protein 1</fullName>
    </recommendedName>
</protein>
<dbReference type="PROSITE" id="PS50893">
    <property type="entry name" value="ABC_TRANSPORTER_2"/>
    <property type="match status" value="1"/>
</dbReference>
<evidence type="ECO:0000256" key="2">
    <source>
        <dbReference type="ARBA" id="ARBA00022554"/>
    </source>
</evidence>
<evidence type="ECO:0000259" key="10">
    <source>
        <dbReference type="PROSITE" id="PS50893"/>
    </source>
</evidence>
<keyword evidence="8 9" id="KW-0472">Membrane</keyword>
<dbReference type="PROSITE" id="PS50929">
    <property type="entry name" value="ABC_TM1F"/>
    <property type="match status" value="1"/>
</dbReference>
<dbReference type="Proteomes" id="UP000708208">
    <property type="component" value="Unassembled WGS sequence"/>
</dbReference>
<dbReference type="GO" id="GO:0000323">
    <property type="term" value="C:lytic vacuole"/>
    <property type="evidence" value="ECO:0007669"/>
    <property type="project" value="UniProtKB-ARBA"/>
</dbReference>
<evidence type="ECO:0008006" key="14">
    <source>
        <dbReference type="Google" id="ProtNLM"/>
    </source>
</evidence>
<evidence type="ECO:0000256" key="3">
    <source>
        <dbReference type="ARBA" id="ARBA00022692"/>
    </source>
</evidence>
<evidence type="ECO:0000256" key="8">
    <source>
        <dbReference type="ARBA" id="ARBA00023136"/>
    </source>
</evidence>
<feature type="transmembrane region" description="Helical" evidence="9">
    <location>
        <begin position="476"/>
        <end position="496"/>
    </location>
</feature>
<feature type="transmembrane region" description="Helical" evidence="9">
    <location>
        <begin position="55"/>
        <end position="76"/>
    </location>
</feature>
<dbReference type="InterPro" id="IPR017871">
    <property type="entry name" value="ABC_transporter-like_CS"/>
</dbReference>
<feature type="transmembrane region" description="Helical" evidence="9">
    <location>
        <begin position="863"/>
        <end position="885"/>
    </location>
</feature>
<keyword evidence="7 9" id="KW-1133">Transmembrane helix</keyword>
<evidence type="ECO:0000259" key="11">
    <source>
        <dbReference type="PROSITE" id="PS50929"/>
    </source>
</evidence>
<reference evidence="12" key="1">
    <citation type="submission" date="2021-06" db="EMBL/GenBank/DDBJ databases">
        <authorList>
            <person name="Hodson N. C."/>
            <person name="Mongue J. A."/>
            <person name="Jaron S. K."/>
        </authorList>
    </citation>
    <scope>NUCLEOTIDE SEQUENCE</scope>
</reference>
<dbReference type="Pfam" id="PF00005">
    <property type="entry name" value="ABC_tran"/>
    <property type="match status" value="1"/>
</dbReference>
<dbReference type="FunFam" id="1.20.1560.10:FF:000020">
    <property type="entry name" value="ABC metal ion transporter"/>
    <property type="match status" value="1"/>
</dbReference>
<evidence type="ECO:0000313" key="12">
    <source>
        <dbReference type="EMBL" id="CAG7718432.1"/>
    </source>
</evidence>
<dbReference type="GO" id="GO:0005774">
    <property type="term" value="C:vacuolar membrane"/>
    <property type="evidence" value="ECO:0007669"/>
    <property type="project" value="UniProtKB-SubCell"/>
</dbReference>
<dbReference type="GO" id="GO:0140359">
    <property type="term" value="F:ABC-type transporter activity"/>
    <property type="evidence" value="ECO:0007669"/>
    <property type="project" value="InterPro"/>
</dbReference>
<dbReference type="InterPro" id="IPR011527">
    <property type="entry name" value="ABC1_TM_dom"/>
</dbReference>
<comment type="caution">
    <text evidence="12">The sequence shown here is derived from an EMBL/GenBank/DDBJ whole genome shotgun (WGS) entry which is preliminary data.</text>
</comment>
<evidence type="ECO:0000256" key="7">
    <source>
        <dbReference type="ARBA" id="ARBA00022989"/>
    </source>
</evidence>
<keyword evidence="2" id="KW-0926">Vacuole</keyword>
<evidence type="ECO:0000256" key="6">
    <source>
        <dbReference type="ARBA" id="ARBA00022840"/>
    </source>
</evidence>
<evidence type="ECO:0000313" key="13">
    <source>
        <dbReference type="Proteomes" id="UP000708208"/>
    </source>
</evidence>
<feature type="transmembrane region" description="Helical" evidence="9">
    <location>
        <begin position="350"/>
        <end position="369"/>
    </location>
</feature>
<keyword evidence="5" id="KW-0547">Nucleotide-binding</keyword>
<dbReference type="InterPro" id="IPR003593">
    <property type="entry name" value="AAA+_ATPase"/>
</dbReference>
<evidence type="ECO:0000256" key="5">
    <source>
        <dbReference type="ARBA" id="ARBA00022741"/>
    </source>
</evidence>
<sequence length="921" mass="103144">ALALILQIYTKRKGVHSSAVLFIFWFLTALCAVFEFQSAIRSFPLGDQYNYQKVYTIITLISYPLIVIELLLNFFADHLPVSKFDDDNSEKNDKPSENEPCPQFLSSFPNQFTYQWVYPLLRKGYKKSLEFKDLWELNAEDRSYSVVERFNKYWKPDLKRVQNWNAENKELIKISASNQEKKDANTKNVKVEKKIASILPALIKANYGMFIVGASFRLVQDLLAFVSPQALDLLINHLSNDSDETWKGYLYMVAIFAAVMTQTLCATNYAHRNYLTGMRVRATLVEAVYQKSLLVSSAARKESTMGEIVNLMSVDSQRFNDVMLHLNSIWSAPMQIGLSIYFLWGQLGPSVLAGVIVLILLVPVNLVIANKVKALKVEQMKSKDERVRLTNEVLTGIKVLKLYAWEPSFEAKIDEIRQREINVLRRTAFLDSFGVFVWFMAPFLVSLASFSTYVLLDEENILDANKAFVSLTLFNIMRFPMSVLPMLVIQLVQTGVSLNRLNKFMNADEIDPESVSHEHRDKGQVVSVKDGTFSWDETIGTPALRNINLNIKKGSLVAVVGSVGSGKSSLLSAILGEMEKLSGSVNTTGSIAYVSQQAWIQNATLRNNILFGRRFDPTFYDKILEACALKPDLKILSDGDQTEIGEKGINLSGGQKQRISLARAAYNGAEMYFLDDPLSAVDSHVGKHLFQKVIGPMGLLHKKTRIFVTHGITYLAQVDNIIVLKNGEISETGTFHELLSRKGAFADFLIQHASVEDLESADSSVVRQLEEVVGTKEEVFARQMSNNLSLRSKKGPPSLARSDSIWSMSSKMSSTVGEALVNPDGQVETDIEPTKLIETEKTETGSIKTDVYKHYMKSMSLNLVLTSILAYITMSGLSLYSSMWLSEWSTLPTVNGTQDIGKRNLYLSVYGGLGAGQGKIF</sequence>
<dbReference type="Pfam" id="PF00664">
    <property type="entry name" value="ABC_membrane"/>
    <property type="match status" value="1"/>
</dbReference>
<keyword evidence="3 9" id="KW-0812">Transmembrane</keyword>
<name>A0A8J2JGP1_9HEXA</name>
<feature type="non-terminal residue" evidence="12">
    <location>
        <position position="1"/>
    </location>
</feature>
<feature type="transmembrane region" description="Helical" evidence="9">
    <location>
        <begin position="248"/>
        <end position="271"/>
    </location>
</feature>
<feature type="domain" description="ABC transporter" evidence="10">
    <location>
        <begin position="526"/>
        <end position="751"/>
    </location>
</feature>
<keyword evidence="4" id="KW-0677">Repeat</keyword>
<gene>
    <name evidence="12" type="ORF">AFUS01_LOCUS7824</name>
</gene>
<keyword evidence="6" id="KW-0067">ATP-binding</keyword>
<feature type="transmembrane region" description="Helical" evidence="9">
    <location>
        <begin position="322"/>
        <end position="344"/>
    </location>
</feature>
<dbReference type="FunFam" id="3.40.50.300:FF:000293">
    <property type="entry name" value="ATP binding cassette subfamily C member 1"/>
    <property type="match status" value="1"/>
</dbReference>
<feature type="transmembrane region" description="Helical" evidence="9">
    <location>
        <begin position="435"/>
        <end position="456"/>
    </location>
</feature>
<dbReference type="CDD" id="cd18595">
    <property type="entry name" value="ABC_6TM_MRP1_2_3_6_D1_like"/>
    <property type="match status" value="1"/>
</dbReference>
<dbReference type="PROSITE" id="PS00211">
    <property type="entry name" value="ABC_TRANSPORTER_1"/>
    <property type="match status" value="1"/>
</dbReference>
<feature type="transmembrane region" description="Helical" evidence="9">
    <location>
        <begin position="20"/>
        <end position="40"/>
    </location>
</feature>
<dbReference type="PANTHER" id="PTHR24223">
    <property type="entry name" value="ATP-BINDING CASSETTE SUB-FAMILY C"/>
    <property type="match status" value="1"/>
</dbReference>
<dbReference type="SMART" id="SM00382">
    <property type="entry name" value="AAA"/>
    <property type="match status" value="1"/>
</dbReference>
<dbReference type="GO" id="GO:0016887">
    <property type="term" value="F:ATP hydrolysis activity"/>
    <property type="evidence" value="ECO:0007669"/>
    <property type="project" value="InterPro"/>
</dbReference>
<comment type="subcellular location">
    <subcellularLocation>
        <location evidence="1">Vacuole membrane</location>
        <topology evidence="1">Multi-pass membrane protein</topology>
    </subcellularLocation>
</comment>
<dbReference type="OrthoDB" id="6500128at2759"/>
<evidence type="ECO:0000256" key="1">
    <source>
        <dbReference type="ARBA" id="ARBA00004128"/>
    </source>
</evidence>
<dbReference type="GO" id="GO:0005524">
    <property type="term" value="F:ATP binding"/>
    <property type="evidence" value="ECO:0007669"/>
    <property type="project" value="UniProtKB-KW"/>
</dbReference>
<accession>A0A8J2JGP1</accession>